<reference evidence="2 3" key="1">
    <citation type="submission" date="2021-04" db="EMBL/GenBank/DDBJ databases">
        <authorList>
            <person name="De Guttry C."/>
            <person name="Zahm M."/>
            <person name="Klopp C."/>
            <person name="Cabau C."/>
            <person name="Louis A."/>
            <person name="Berthelot C."/>
            <person name="Parey E."/>
            <person name="Roest Crollius H."/>
            <person name="Montfort J."/>
            <person name="Robinson-Rechavi M."/>
            <person name="Bucao C."/>
            <person name="Bouchez O."/>
            <person name="Gislard M."/>
            <person name="Lluch J."/>
            <person name="Milhes M."/>
            <person name="Lampietro C."/>
            <person name="Lopez Roques C."/>
            <person name="Donnadieu C."/>
            <person name="Braasch I."/>
            <person name="Desvignes T."/>
            <person name="Postlethwait J."/>
            <person name="Bobe J."/>
            <person name="Wedekind C."/>
            <person name="Guiguen Y."/>
        </authorList>
    </citation>
    <scope>NUCLEOTIDE SEQUENCE [LARGE SCALE GENOMIC DNA]</scope>
    <source>
        <strain evidence="2">Cs_M1</strain>
        <tissue evidence="2">Blood</tissue>
    </source>
</reference>
<comment type="caution">
    <text evidence="2">The sequence shown here is derived from an EMBL/GenBank/DDBJ whole genome shotgun (WGS) entry which is preliminary data.</text>
</comment>
<evidence type="ECO:0000313" key="2">
    <source>
        <dbReference type="EMBL" id="KAK6329578.1"/>
    </source>
</evidence>
<evidence type="ECO:0000313" key="3">
    <source>
        <dbReference type="Proteomes" id="UP001356427"/>
    </source>
</evidence>
<dbReference type="AlphaFoldDB" id="A0AAN8MG51"/>
<name>A0AAN8MG51_9TELE</name>
<sequence length="131" mass="14051">MITRTIQSVEETLVEVRDQLSRSGVVNSDLAVPLFDFLLRVALAEVCSSPEPQEDKAERKLAVCVESVVPAGDLSEAEEGDEVQGCGEAPALGEEEGYEADSESNPEDMAKQEEEFVACGFDSDTAVPLTV</sequence>
<proteinExistence type="predicted"/>
<feature type="region of interest" description="Disordered" evidence="1">
    <location>
        <begin position="73"/>
        <end position="112"/>
    </location>
</feature>
<accession>A0AAN8MG51</accession>
<keyword evidence="3" id="KW-1185">Reference proteome</keyword>
<gene>
    <name evidence="2" type="ORF">J4Q44_G00015560</name>
</gene>
<dbReference type="EMBL" id="JAGTTL010000001">
    <property type="protein sequence ID" value="KAK6329578.1"/>
    <property type="molecule type" value="Genomic_DNA"/>
</dbReference>
<feature type="compositionally biased region" description="Acidic residues" evidence="1">
    <location>
        <begin position="93"/>
        <end position="106"/>
    </location>
</feature>
<organism evidence="2 3">
    <name type="scientific">Coregonus suidteri</name>
    <dbReference type="NCBI Taxonomy" id="861788"/>
    <lineage>
        <taxon>Eukaryota</taxon>
        <taxon>Metazoa</taxon>
        <taxon>Chordata</taxon>
        <taxon>Craniata</taxon>
        <taxon>Vertebrata</taxon>
        <taxon>Euteleostomi</taxon>
        <taxon>Actinopterygii</taxon>
        <taxon>Neopterygii</taxon>
        <taxon>Teleostei</taxon>
        <taxon>Protacanthopterygii</taxon>
        <taxon>Salmoniformes</taxon>
        <taxon>Salmonidae</taxon>
        <taxon>Coregoninae</taxon>
        <taxon>Coregonus</taxon>
    </lineage>
</organism>
<evidence type="ECO:0000256" key="1">
    <source>
        <dbReference type="SAM" id="MobiDB-lite"/>
    </source>
</evidence>
<dbReference type="Proteomes" id="UP001356427">
    <property type="component" value="Unassembled WGS sequence"/>
</dbReference>
<protein>
    <submittedName>
        <fullName evidence="2">Uncharacterized protein</fullName>
    </submittedName>
</protein>